<gene>
    <name evidence="2" type="ORF">COLO4_32885</name>
</gene>
<keyword evidence="1" id="KW-1133">Transmembrane helix</keyword>
<protein>
    <submittedName>
        <fullName evidence="2">Uncharacterized protein</fullName>
    </submittedName>
</protein>
<name>A0A1R3GXN7_9ROSI</name>
<evidence type="ECO:0000313" key="2">
    <source>
        <dbReference type="EMBL" id="OMO62807.1"/>
    </source>
</evidence>
<sequence length="35" mass="3785">MADMSKGTLDSGKTQLFVLLTVLGGVLEFALYQHT</sequence>
<keyword evidence="3" id="KW-1185">Reference proteome</keyword>
<reference evidence="3" key="1">
    <citation type="submission" date="2013-09" db="EMBL/GenBank/DDBJ databases">
        <title>Corchorus olitorius genome sequencing.</title>
        <authorList>
            <person name="Alam M."/>
            <person name="Haque M.S."/>
            <person name="Islam M.S."/>
            <person name="Emdad E.M."/>
            <person name="Islam M.M."/>
            <person name="Ahmed B."/>
            <person name="Halim A."/>
            <person name="Hossen Q.M.M."/>
            <person name="Hossain M.Z."/>
            <person name="Ahmed R."/>
            <person name="Khan M.M."/>
            <person name="Islam R."/>
            <person name="Rashid M.M."/>
            <person name="Khan S.A."/>
            <person name="Rahman M.S."/>
            <person name="Alam M."/>
            <person name="Yahiya A.S."/>
            <person name="Khan M.S."/>
            <person name="Azam M.S."/>
            <person name="Haque T."/>
            <person name="Lashkar M.Z.H."/>
            <person name="Akhand A.I."/>
            <person name="Morshed G."/>
            <person name="Roy S."/>
            <person name="Uddin K.S."/>
            <person name="Rabeya T."/>
            <person name="Hossain A.S."/>
            <person name="Chowdhury A."/>
            <person name="Snigdha A.R."/>
            <person name="Mortoza M.S."/>
            <person name="Matin S.A."/>
            <person name="Hoque S.M.E."/>
            <person name="Islam M.K."/>
            <person name="Roy D.K."/>
            <person name="Haider R."/>
            <person name="Moosa M.M."/>
            <person name="Elias S.M."/>
            <person name="Hasan A.M."/>
            <person name="Jahan S."/>
            <person name="Shafiuddin M."/>
            <person name="Mahmood N."/>
            <person name="Shommy N.S."/>
        </authorList>
    </citation>
    <scope>NUCLEOTIDE SEQUENCE [LARGE SCALE GENOMIC DNA]</scope>
    <source>
        <strain evidence="3">cv. O-4</strain>
    </source>
</reference>
<organism evidence="2 3">
    <name type="scientific">Corchorus olitorius</name>
    <dbReference type="NCBI Taxonomy" id="93759"/>
    <lineage>
        <taxon>Eukaryota</taxon>
        <taxon>Viridiplantae</taxon>
        <taxon>Streptophyta</taxon>
        <taxon>Embryophyta</taxon>
        <taxon>Tracheophyta</taxon>
        <taxon>Spermatophyta</taxon>
        <taxon>Magnoliopsida</taxon>
        <taxon>eudicotyledons</taxon>
        <taxon>Gunneridae</taxon>
        <taxon>Pentapetalae</taxon>
        <taxon>rosids</taxon>
        <taxon>malvids</taxon>
        <taxon>Malvales</taxon>
        <taxon>Malvaceae</taxon>
        <taxon>Grewioideae</taxon>
        <taxon>Apeibeae</taxon>
        <taxon>Corchorus</taxon>
    </lineage>
</organism>
<proteinExistence type="predicted"/>
<dbReference type="EMBL" id="AWUE01021279">
    <property type="protein sequence ID" value="OMO62807.1"/>
    <property type="molecule type" value="Genomic_DNA"/>
</dbReference>
<keyword evidence="1" id="KW-0472">Membrane</keyword>
<comment type="caution">
    <text evidence="2">The sequence shown here is derived from an EMBL/GenBank/DDBJ whole genome shotgun (WGS) entry which is preliminary data.</text>
</comment>
<feature type="transmembrane region" description="Helical" evidence="1">
    <location>
        <begin position="14"/>
        <end position="32"/>
    </location>
</feature>
<keyword evidence="1" id="KW-0812">Transmembrane</keyword>
<accession>A0A1R3GXN7</accession>
<dbReference type="Proteomes" id="UP000187203">
    <property type="component" value="Unassembled WGS sequence"/>
</dbReference>
<evidence type="ECO:0000313" key="3">
    <source>
        <dbReference type="Proteomes" id="UP000187203"/>
    </source>
</evidence>
<dbReference type="AlphaFoldDB" id="A0A1R3GXN7"/>
<evidence type="ECO:0000256" key="1">
    <source>
        <dbReference type="SAM" id="Phobius"/>
    </source>
</evidence>